<dbReference type="EMBL" id="LDEV01002495">
    <property type="protein sequence ID" value="KLJ08908.1"/>
    <property type="molecule type" value="Genomic_DNA"/>
</dbReference>
<feature type="compositionally biased region" description="Basic residues" evidence="1">
    <location>
        <begin position="256"/>
        <end position="269"/>
    </location>
</feature>
<dbReference type="GO" id="GO:0000172">
    <property type="term" value="C:ribonuclease MRP complex"/>
    <property type="evidence" value="ECO:0007669"/>
    <property type="project" value="InterPro"/>
</dbReference>
<dbReference type="OrthoDB" id="5414547at2759"/>
<evidence type="ECO:0000313" key="4">
    <source>
        <dbReference type="Proteomes" id="UP000053573"/>
    </source>
</evidence>
<reference evidence="4" key="1">
    <citation type="journal article" date="2015" name="PLoS Genet.">
        <title>The dynamic genome and transcriptome of the human fungal pathogen Blastomyces and close relative Emmonsia.</title>
        <authorList>
            <person name="Munoz J.F."/>
            <person name="Gauthier G.M."/>
            <person name="Desjardins C.A."/>
            <person name="Gallo J.E."/>
            <person name="Holder J."/>
            <person name="Sullivan T.D."/>
            <person name="Marty A.J."/>
            <person name="Carmen J.C."/>
            <person name="Chen Z."/>
            <person name="Ding L."/>
            <person name="Gujja S."/>
            <person name="Magrini V."/>
            <person name="Misas E."/>
            <person name="Mitreva M."/>
            <person name="Priest M."/>
            <person name="Saif S."/>
            <person name="Whiston E.A."/>
            <person name="Young S."/>
            <person name="Zeng Q."/>
            <person name="Goldman W.E."/>
            <person name="Mardis E.R."/>
            <person name="Taylor J.W."/>
            <person name="McEwen J.G."/>
            <person name="Clay O.K."/>
            <person name="Klein B.S."/>
            <person name="Cuomo C.A."/>
        </authorList>
    </citation>
    <scope>NUCLEOTIDE SEQUENCE [LARGE SCALE GENOMIC DNA]</scope>
    <source>
        <strain evidence="4">UAMH 139</strain>
    </source>
</reference>
<feature type="domain" description="RNase MRP protein 1 RNA binding" evidence="2">
    <location>
        <begin position="24"/>
        <end position="122"/>
    </location>
</feature>
<dbReference type="AlphaFoldDB" id="A0A0H1BCT0"/>
<dbReference type="GO" id="GO:0042134">
    <property type="term" value="F:rRNA primary transcript binding"/>
    <property type="evidence" value="ECO:0007669"/>
    <property type="project" value="InterPro"/>
</dbReference>
<evidence type="ECO:0000313" key="3">
    <source>
        <dbReference type="EMBL" id="KLJ08908.1"/>
    </source>
</evidence>
<dbReference type="CDD" id="cd22573">
    <property type="entry name" value="RMP1_RBD"/>
    <property type="match status" value="1"/>
</dbReference>
<feature type="region of interest" description="Disordered" evidence="1">
    <location>
        <begin position="190"/>
        <end position="280"/>
    </location>
</feature>
<dbReference type="PANTHER" id="PTHR37792">
    <property type="entry name" value="RIBONUCLEASE MRP PROTEIN SUBUNIT RMP1"/>
    <property type="match status" value="1"/>
</dbReference>
<dbReference type="STRING" id="2060906.A0A0H1BCT0"/>
<dbReference type="Proteomes" id="UP000053573">
    <property type="component" value="Unassembled WGS sequence"/>
</dbReference>
<dbReference type="InterPro" id="IPR047204">
    <property type="entry name" value="RMP1_RBD"/>
</dbReference>
<protein>
    <recommendedName>
        <fullName evidence="2">RNase MRP protein 1 RNA binding domain-containing protein</fullName>
    </recommendedName>
</protein>
<comment type="caution">
    <text evidence="3">The sequence shown here is derived from an EMBL/GenBank/DDBJ whole genome shotgun (WGS) entry which is preliminary data.</text>
</comment>
<name>A0A0H1BCT0_9EURO</name>
<organism evidence="3 4">
    <name type="scientific">Blastomyces silverae</name>
    <dbReference type="NCBI Taxonomy" id="2060906"/>
    <lineage>
        <taxon>Eukaryota</taxon>
        <taxon>Fungi</taxon>
        <taxon>Dikarya</taxon>
        <taxon>Ascomycota</taxon>
        <taxon>Pezizomycotina</taxon>
        <taxon>Eurotiomycetes</taxon>
        <taxon>Eurotiomycetidae</taxon>
        <taxon>Onygenales</taxon>
        <taxon>Ajellomycetaceae</taxon>
        <taxon>Blastomyces</taxon>
    </lineage>
</organism>
<keyword evidence="4" id="KW-1185">Reference proteome</keyword>
<dbReference type="InterPro" id="IPR047205">
    <property type="entry name" value="RMP1"/>
</dbReference>
<proteinExistence type="predicted"/>
<evidence type="ECO:0000259" key="2">
    <source>
        <dbReference type="Pfam" id="PF20945"/>
    </source>
</evidence>
<gene>
    <name evidence="3" type="ORF">EMPG_15671</name>
</gene>
<accession>A0A0H1BCT0</accession>
<dbReference type="GO" id="GO:0000466">
    <property type="term" value="P:maturation of 5.8S rRNA from tricistronic rRNA transcript (SSU-rRNA, 5.8S rRNA, LSU-rRNA)"/>
    <property type="evidence" value="ECO:0007669"/>
    <property type="project" value="TreeGrafter"/>
</dbReference>
<dbReference type="PANTHER" id="PTHR37792:SF1">
    <property type="entry name" value="RIBONUCLEASE MRP PROTEIN SUBUNIT RMP1"/>
    <property type="match status" value="1"/>
</dbReference>
<feature type="compositionally biased region" description="Basic and acidic residues" evidence="1">
    <location>
        <begin position="195"/>
        <end position="212"/>
    </location>
</feature>
<evidence type="ECO:0000256" key="1">
    <source>
        <dbReference type="SAM" id="MobiDB-lite"/>
    </source>
</evidence>
<dbReference type="Pfam" id="PF20945">
    <property type="entry name" value="RMP1"/>
    <property type="match status" value="1"/>
</dbReference>
<sequence>MPPTRKKQQKGLPQSSTLKSIHITLHLLYHRNKNQHRGTKWWKWLAMLKRSMSALLRAVRRWEWEWDEGDGDEDGGFRAKVLEMMRYMHVYVVPRCYVAFSTVVADTQFSALGVVLLAVLAQAAQAVALAEEYQMEPDTNTGTSITSALTTTAAATAVLPTNHEENVHVDVGEVVKRSLYVPGLVVDSAASGENRGGKEKGDTSGLEEKSEGKSPLILDAAGEERKAGMVKKSKRDSSLPQLGGDEEEEEEGGERQKRKKLKTKRKKKQRDAIDDIFGGL</sequence>
<dbReference type="GO" id="GO:0000294">
    <property type="term" value="P:nuclear-transcribed mRNA catabolic process, RNase MRP-dependent"/>
    <property type="evidence" value="ECO:0007669"/>
    <property type="project" value="TreeGrafter"/>
</dbReference>